<dbReference type="GO" id="GO:0005524">
    <property type="term" value="F:ATP binding"/>
    <property type="evidence" value="ECO:0007669"/>
    <property type="project" value="UniProtKB-KW"/>
</dbReference>
<feature type="transmembrane region" description="Helical" evidence="15">
    <location>
        <begin position="1123"/>
        <end position="1149"/>
    </location>
</feature>
<protein>
    <recommendedName>
        <fullName evidence="12">ABC-type glutathione-S-conjugate transporter</fullName>
        <ecNumber evidence="12">7.6.2.3</ecNumber>
    </recommendedName>
</protein>
<feature type="transmembrane region" description="Helical" evidence="15">
    <location>
        <begin position="1070"/>
        <end position="1092"/>
    </location>
</feature>
<dbReference type="InterPro" id="IPR003593">
    <property type="entry name" value="AAA+_ATPase"/>
</dbReference>
<dbReference type="InterPro" id="IPR017871">
    <property type="entry name" value="ABC_transporter-like_CS"/>
</dbReference>
<dbReference type="InterPro" id="IPR036640">
    <property type="entry name" value="ABC1_TM_sf"/>
</dbReference>
<dbReference type="Gene3D" id="3.10.110.10">
    <property type="entry name" value="Ubiquitin Conjugating Enzyme"/>
    <property type="match status" value="1"/>
</dbReference>
<keyword evidence="5 15" id="KW-0812">Transmembrane</keyword>
<evidence type="ECO:0000256" key="7">
    <source>
        <dbReference type="ARBA" id="ARBA00022741"/>
    </source>
</evidence>
<evidence type="ECO:0000313" key="20">
    <source>
        <dbReference type="Proteomes" id="UP000078046"/>
    </source>
</evidence>
<feature type="transmembrane region" description="Helical" evidence="15">
    <location>
        <begin position="696"/>
        <end position="723"/>
    </location>
</feature>
<evidence type="ECO:0000256" key="8">
    <source>
        <dbReference type="ARBA" id="ARBA00022786"/>
    </source>
</evidence>
<evidence type="ECO:0000256" key="1">
    <source>
        <dbReference type="ARBA" id="ARBA00004128"/>
    </source>
</evidence>
<feature type="transmembrane region" description="Helical" evidence="15">
    <location>
        <begin position="201"/>
        <end position="222"/>
    </location>
</feature>
<feature type="domain" description="ABC transporter" evidence="17">
    <location>
        <begin position="794"/>
        <end position="1020"/>
    </location>
</feature>
<keyword evidence="7" id="KW-0547">Nucleotide-binding</keyword>
<evidence type="ECO:0000256" key="12">
    <source>
        <dbReference type="ARBA" id="ARBA00024220"/>
    </source>
</evidence>
<evidence type="ECO:0000256" key="4">
    <source>
        <dbReference type="ARBA" id="ARBA00022679"/>
    </source>
</evidence>
<dbReference type="FunFam" id="1.20.1560.10:FF:000006">
    <property type="entry name" value="ATP-binding cassette, sub-family C (CFTR/MRP), member 9"/>
    <property type="match status" value="1"/>
</dbReference>
<dbReference type="Proteomes" id="UP000078046">
    <property type="component" value="Unassembled WGS sequence"/>
</dbReference>
<evidence type="ECO:0000256" key="15">
    <source>
        <dbReference type="SAM" id="Phobius"/>
    </source>
</evidence>
<keyword evidence="10 15" id="KW-1133">Transmembrane helix</keyword>
<dbReference type="InterPro" id="IPR056227">
    <property type="entry name" value="TMD0_ABC"/>
</dbReference>
<name>A0A177B0C2_9BILA</name>
<feature type="transmembrane region" description="Helical" evidence="15">
    <location>
        <begin position="1305"/>
        <end position="1327"/>
    </location>
</feature>
<dbReference type="GO" id="GO:0016740">
    <property type="term" value="F:transferase activity"/>
    <property type="evidence" value="ECO:0007669"/>
    <property type="project" value="UniProtKB-KW"/>
</dbReference>
<feature type="domain" description="UBC core" evidence="16">
    <location>
        <begin position="1"/>
        <end position="149"/>
    </location>
</feature>
<evidence type="ECO:0000256" key="13">
    <source>
        <dbReference type="ARBA" id="ARBA00047523"/>
    </source>
</evidence>
<dbReference type="CDD" id="cd03250">
    <property type="entry name" value="ABCC_MRP_domain1"/>
    <property type="match status" value="1"/>
</dbReference>
<dbReference type="Pfam" id="PF00179">
    <property type="entry name" value="UQ_con"/>
    <property type="match status" value="1"/>
</dbReference>
<dbReference type="GO" id="GO:0005774">
    <property type="term" value="C:vacuolar membrane"/>
    <property type="evidence" value="ECO:0007669"/>
    <property type="project" value="UniProtKB-SubCell"/>
</dbReference>
<dbReference type="PANTHER" id="PTHR24223">
    <property type="entry name" value="ATP-BINDING CASSETTE SUB-FAMILY C"/>
    <property type="match status" value="1"/>
</dbReference>
<dbReference type="InterPro" id="IPR003439">
    <property type="entry name" value="ABC_transporter-like_ATP-bd"/>
</dbReference>
<feature type="domain" description="ABC transmembrane type-1" evidence="18">
    <location>
        <begin position="481"/>
        <end position="762"/>
    </location>
</feature>
<evidence type="ECO:0000256" key="14">
    <source>
        <dbReference type="PROSITE-ProRule" id="PRU10133"/>
    </source>
</evidence>
<evidence type="ECO:0000256" key="10">
    <source>
        <dbReference type="ARBA" id="ARBA00022989"/>
    </source>
</evidence>
<dbReference type="CDD" id="cd03244">
    <property type="entry name" value="ABCC_MRP_domain2"/>
    <property type="match status" value="1"/>
</dbReference>
<keyword evidence="11 15" id="KW-0472">Membrane</keyword>
<dbReference type="SUPFAM" id="SSF54495">
    <property type="entry name" value="UBC-like"/>
    <property type="match status" value="1"/>
</dbReference>
<dbReference type="SMART" id="SM00212">
    <property type="entry name" value="UBCc"/>
    <property type="match status" value="1"/>
</dbReference>
<feature type="transmembrane region" description="Helical" evidence="15">
    <location>
        <begin position="596"/>
        <end position="615"/>
    </location>
</feature>
<feature type="transmembrane region" description="Helical" evidence="15">
    <location>
        <begin position="305"/>
        <end position="325"/>
    </location>
</feature>
<gene>
    <name evidence="19" type="ORF">A3Q56_04591</name>
</gene>
<dbReference type="SUPFAM" id="SSF52540">
    <property type="entry name" value="P-loop containing nucleoside triphosphate hydrolases"/>
    <property type="match status" value="2"/>
</dbReference>
<keyword evidence="20" id="KW-1185">Reference proteome</keyword>
<comment type="caution">
    <text evidence="19">The sequence shown here is derived from an EMBL/GenBank/DDBJ whole genome shotgun (WGS) entry which is preliminary data.</text>
</comment>
<dbReference type="OrthoDB" id="6500128at2759"/>
<evidence type="ECO:0000313" key="19">
    <source>
        <dbReference type="EMBL" id="OAF67676.1"/>
    </source>
</evidence>
<dbReference type="Pfam" id="PF00664">
    <property type="entry name" value="ABC_membrane"/>
    <property type="match status" value="2"/>
</dbReference>
<dbReference type="CDD" id="cd18595">
    <property type="entry name" value="ABC_6TM_MRP1_2_3_6_D1_like"/>
    <property type="match status" value="1"/>
</dbReference>
<dbReference type="GO" id="GO:0016887">
    <property type="term" value="F:ATP hydrolysis activity"/>
    <property type="evidence" value="ECO:0007669"/>
    <property type="project" value="InterPro"/>
</dbReference>
<dbReference type="InterPro" id="IPR000608">
    <property type="entry name" value="UBC"/>
</dbReference>
<dbReference type="PANTHER" id="PTHR24223:SF443">
    <property type="entry name" value="MULTIDRUG-RESISTANCE LIKE PROTEIN 1, ISOFORM I"/>
    <property type="match status" value="1"/>
</dbReference>
<dbReference type="Pfam" id="PF24357">
    <property type="entry name" value="TMD0_ABC"/>
    <property type="match status" value="1"/>
</dbReference>
<evidence type="ECO:0000256" key="11">
    <source>
        <dbReference type="ARBA" id="ARBA00023136"/>
    </source>
</evidence>
<dbReference type="PROSITE" id="PS50893">
    <property type="entry name" value="ABC_TRANSPORTER_2"/>
    <property type="match status" value="2"/>
</dbReference>
<dbReference type="Gene3D" id="1.20.1560.10">
    <property type="entry name" value="ABC transporter type 1, transmembrane domain"/>
    <property type="match status" value="2"/>
</dbReference>
<evidence type="ECO:0000256" key="6">
    <source>
        <dbReference type="ARBA" id="ARBA00022737"/>
    </source>
</evidence>
<dbReference type="CDD" id="cd23804">
    <property type="entry name" value="UBCc_UBE2S"/>
    <property type="match status" value="1"/>
</dbReference>
<feature type="transmembrane region" description="Helical" evidence="15">
    <location>
        <begin position="1200"/>
        <end position="1217"/>
    </location>
</feature>
<feature type="transmembrane region" description="Helical" evidence="15">
    <location>
        <begin position="1223"/>
        <end position="1241"/>
    </location>
</feature>
<dbReference type="InterPro" id="IPR023313">
    <property type="entry name" value="UBQ-conjugating_AS"/>
</dbReference>
<sequence>MSQRLYSKLLRDITELHENPIQDIYITYDNLNKINAFIQGPEATPFEGGTFSVQIEFNDSYPEEPPAAFFLTKIFHPNIKEETGEVCVNSLKKDWNPNLGLSHILKVIRCLLIEPNPTSALNPVASRLLLDAYSQYDERARMITRIHAGGFINLIITEMSSSTIWLTGLCGNDSTSDAFWDSNYTFTAHPPDVTSCFRKTILVWFACGLLWIISPFYFTQLYYLQRVKVFPKLLSLNTFKQIIGSTLIVFILSIFVQHIHLYIHEKDAIKPVDILSVSLLIVSLCIANFLTWYEYQKGVTSSGEMFLFWTIYILVHVIFLRSIIIHKPTEHASIIFYCYFGFLTMRWIAECFADKSALKPLEKSISPDSIKSHCIPKKLYNYCDYDDNEKIKPCPSDVVHVISRICYSWILPLIVSGWRNPLTFEKLFLLRNVDTCQTLLKIFQRLFFTTKPKNFSTVTPRSKHSFTMCLVKAVAFPMIYGALLRFLWVIFCFISPILLGLIIEFIADKERDVWQGVFLAICLLVVNSLQCLFRNNYIQCDAIAGLRGRSVVNAVVFHKMMKLSTSSKYNMNSGDLINRMSVDAQKIQDAPMFFQLLWAVPVLSIISTIFLWYIIGPACFAGLGLLCIIIPFNGIFLTNLARIQQKKQMTQKDLRLSMLQELLNGVKVIKLYAWELIFRDKIESLRNKEIKLLHNACYINAISSVLWLLTPYFVSLVIFATFIFLSPDNILNAKIAFVTISLINVLNMPVLLLTQGIHFVAQAMVSLSRLEQFMNSEEIIKNEAEYVTDMKEVVKINNATFSWTLSDPPNLKKIDLSIHPNTLTAVVGSVGSGKTSLISAILGNMVKYCGTIHRNVNYKIALVSQEAWIQNNTVLNNIICSKPYDEQFYDKVIHACALINDLNLLVAGDETEIGEKGINLSGGQKQRISIARAIYQQKDLVLFDDPLSAVDVHVGKHIFDNVIANGGILSGKTRVLVTHSLSHLEYVDNIVVMDRGLISEQGTYDELISNKSKFFEMIKIFNKSEVSQEKKNEIATKAPLKVYKLTSDATIIKKETVQTGSINWYSIQNYLLSVGACSISVCLCFLFLYMLFHIGTSIWLSEWTDLYYIFNADKARKKSLNGLLLFGLLGLGQLISSFVMAIAIAIGCIKASNKIHKDAIDKLIHAPLTYFDTTPLGRITNRLSKDVDGMDTNLQFMIRWWLFVTSPMINTLILIIYSTPLFVTIAIPTLIIFFVSQRFYVVSVRQIKRIDNTCRSPIYSIFDECNHGITSLRAYGMQEEYIGKIHHLINQSQRPWFLLQVCQRFLGIFLENMMAFVIFFAAIFAVIDEDISPGLVGLSIGYSLQIALYAQNSVRSATEVETFLVSVERMDEFNYIQTEDNWNTHDQWILNDWPKNGTIEFIDYKCKYRPNLDYVLKEINLKIEGQTKIGVVGRTGSGKSSMVLAMFRILEASSGKILIDNIPISYIGLHDLRNNITIIPQDPIVFTFSLRENLDPFTMYTDDKIWSAIDAVNLKVFVENLNGKLEYFCKNGGSSFSVGQKQLICLARAILRNTKIIVLDEATAAVDVMTDCLIQQTLKKKFVTNTVITIAHRINTIIDYDKILVLDNGKVAEFDTPKNLIDKRGMFYEMASKAKLV</sequence>
<dbReference type="Gene3D" id="3.40.50.300">
    <property type="entry name" value="P-loop containing nucleotide triphosphate hydrolases"/>
    <property type="match status" value="2"/>
</dbReference>
<keyword evidence="8" id="KW-0833">Ubl conjugation pathway</keyword>
<evidence type="ECO:0000256" key="5">
    <source>
        <dbReference type="ARBA" id="ARBA00022692"/>
    </source>
</evidence>
<dbReference type="InterPro" id="IPR016135">
    <property type="entry name" value="UBQ-conjugating_enzyme/RWD"/>
</dbReference>
<dbReference type="PROSITE" id="PS00211">
    <property type="entry name" value="ABC_TRANSPORTER_1"/>
    <property type="match status" value="2"/>
</dbReference>
<evidence type="ECO:0000259" key="16">
    <source>
        <dbReference type="PROSITE" id="PS50127"/>
    </source>
</evidence>
<comment type="catalytic activity">
    <reaction evidence="13">
        <text>leukotriene C4(in) + ATP + H2O = leukotriene C4(out) + ADP + phosphate + H(+)</text>
        <dbReference type="Rhea" id="RHEA:38963"/>
        <dbReference type="ChEBI" id="CHEBI:15377"/>
        <dbReference type="ChEBI" id="CHEBI:15378"/>
        <dbReference type="ChEBI" id="CHEBI:30616"/>
        <dbReference type="ChEBI" id="CHEBI:43474"/>
        <dbReference type="ChEBI" id="CHEBI:57973"/>
        <dbReference type="ChEBI" id="CHEBI:456216"/>
    </reaction>
    <physiologicalReaction direction="left-to-right" evidence="13">
        <dbReference type="Rhea" id="RHEA:38964"/>
    </physiologicalReaction>
</comment>
<organism evidence="19 20">
    <name type="scientific">Intoshia linei</name>
    <dbReference type="NCBI Taxonomy" id="1819745"/>
    <lineage>
        <taxon>Eukaryota</taxon>
        <taxon>Metazoa</taxon>
        <taxon>Spiralia</taxon>
        <taxon>Lophotrochozoa</taxon>
        <taxon>Mesozoa</taxon>
        <taxon>Orthonectida</taxon>
        <taxon>Rhopaluridae</taxon>
        <taxon>Intoshia</taxon>
    </lineage>
</organism>
<dbReference type="InterPro" id="IPR011527">
    <property type="entry name" value="ABC1_TM_dom"/>
</dbReference>
<dbReference type="SMART" id="SM00382">
    <property type="entry name" value="AAA"/>
    <property type="match status" value="2"/>
</dbReference>
<dbReference type="GO" id="GO:0015431">
    <property type="term" value="F:ABC-type glutathione S-conjugate transporter activity"/>
    <property type="evidence" value="ECO:0007669"/>
    <property type="project" value="UniProtKB-EC"/>
</dbReference>
<feature type="active site" description="Glycyl thioester intermediate" evidence="14">
    <location>
        <position position="87"/>
    </location>
</feature>
<dbReference type="FunFam" id="3.40.50.300:FF:000074">
    <property type="entry name" value="Multidrug resistance-associated protein 5 isoform 1"/>
    <property type="match status" value="1"/>
</dbReference>
<comment type="similarity">
    <text evidence="2">Belongs to the ABC transporter superfamily. ABCC family. Conjugate transporter (TC 3.A.1.208) subfamily.</text>
</comment>
<dbReference type="InterPro" id="IPR027417">
    <property type="entry name" value="P-loop_NTPase"/>
</dbReference>
<evidence type="ECO:0000256" key="2">
    <source>
        <dbReference type="ARBA" id="ARBA00009726"/>
    </source>
</evidence>
<feature type="domain" description="ABC transmembrane type-1" evidence="18">
    <location>
        <begin position="1081"/>
        <end position="1362"/>
    </location>
</feature>
<feature type="transmembrane region" description="Helical" evidence="15">
    <location>
        <begin position="275"/>
        <end position="293"/>
    </location>
</feature>
<dbReference type="PROSITE" id="PS00183">
    <property type="entry name" value="UBC_1"/>
    <property type="match status" value="1"/>
</dbReference>
<dbReference type="InterPro" id="IPR050173">
    <property type="entry name" value="ABC_transporter_C-like"/>
</dbReference>
<proteinExistence type="inferred from homology"/>
<evidence type="ECO:0000259" key="17">
    <source>
        <dbReference type="PROSITE" id="PS50893"/>
    </source>
</evidence>
<evidence type="ECO:0000259" key="18">
    <source>
        <dbReference type="PROSITE" id="PS50929"/>
    </source>
</evidence>
<feature type="transmembrane region" description="Helical" evidence="15">
    <location>
        <begin position="735"/>
        <end position="761"/>
    </location>
</feature>
<keyword evidence="6" id="KW-0677">Repeat</keyword>
<keyword evidence="3" id="KW-0813">Transport</keyword>
<dbReference type="EC" id="7.6.2.3" evidence="12"/>
<comment type="subcellular location">
    <subcellularLocation>
        <location evidence="1">Vacuole membrane</location>
        <topology evidence="1">Multi-pass membrane protein</topology>
    </subcellularLocation>
</comment>
<dbReference type="FunFam" id="3.40.50.300:FF:000997">
    <property type="entry name" value="Multidrug resistance-associated protein 1"/>
    <property type="match status" value="1"/>
</dbReference>
<accession>A0A177B0C2</accession>
<dbReference type="Pfam" id="PF00005">
    <property type="entry name" value="ABC_tran"/>
    <property type="match status" value="2"/>
</dbReference>
<dbReference type="PROSITE" id="PS50929">
    <property type="entry name" value="ABC_TM1F"/>
    <property type="match status" value="2"/>
</dbReference>
<dbReference type="PROSITE" id="PS50127">
    <property type="entry name" value="UBC_2"/>
    <property type="match status" value="1"/>
</dbReference>
<feature type="transmembrane region" description="Helical" evidence="15">
    <location>
        <begin position="621"/>
        <end position="641"/>
    </location>
</feature>
<dbReference type="SUPFAM" id="SSF90123">
    <property type="entry name" value="ABC transporter transmembrane region"/>
    <property type="match status" value="2"/>
</dbReference>
<dbReference type="FunFam" id="1.20.1560.10:FF:000010">
    <property type="entry name" value="Multidrug resistance-associated ABC transporter"/>
    <property type="match status" value="1"/>
</dbReference>
<keyword evidence="4" id="KW-0808">Transferase</keyword>
<feature type="transmembrane region" description="Helical" evidence="15">
    <location>
        <begin position="242"/>
        <end position="263"/>
    </location>
</feature>
<feature type="transmembrane region" description="Helical" evidence="15">
    <location>
        <begin position="486"/>
        <end position="507"/>
    </location>
</feature>
<keyword evidence="9" id="KW-0067">ATP-binding</keyword>
<feature type="transmembrane region" description="Helical" evidence="15">
    <location>
        <begin position="513"/>
        <end position="533"/>
    </location>
</feature>
<reference evidence="19 20" key="1">
    <citation type="submission" date="2016-04" db="EMBL/GenBank/DDBJ databases">
        <title>The genome of Intoshia linei affirms orthonectids as highly simplified spiralians.</title>
        <authorList>
            <person name="Mikhailov K.V."/>
            <person name="Slusarev G.S."/>
            <person name="Nikitin M.A."/>
            <person name="Logacheva M.D."/>
            <person name="Penin A."/>
            <person name="Aleoshin V."/>
            <person name="Panchin Y.V."/>
        </authorList>
    </citation>
    <scope>NUCLEOTIDE SEQUENCE [LARGE SCALE GENOMIC DNA]</scope>
    <source>
        <strain evidence="19">Intl2013</strain>
        <tissue evidence="19">Whole animal</tissue>
    </source>
</reference>
<dbReference type="EMBL" id="LWCA01000601">
    <property type="protein sequence ID" value="OAF67676.1"/>
    <property type="molecule type" value="Genomic_DNA"/>
</dbReference>
<evidence type="ECO:0000256" key="9">
    <source>
        <dbReference type="ARBA" id="ARBA00022840"/>
    </source>
</evidence>
<feature type="domain" description="ABC transporter" evidence="17">
    <location>
        <begin position="1399"/>
        <end position="1633"/>
    </location>
</feature>
<evidence type="ECO:0000256" key="3">
    <source>
        <dbReference type="ARBA" id="ARBA00022448"/>
    </source>
</evidence>
<dbReference type="CDD" id="cd18603">
    <property type="entry name" value="ABC_6TM_MRP1_2_3_6_D2_like"/>
    <property type="match status" value="1"/>
</dbReference>